<feature type="domain" description="Ferritin-like diiron" evidence="6">
    <location>
        <begin position="2"/>
        <end position="144"/>
    </location>
</feature>
<keyword evidence="1" id="KW-0409">Iron storage</keyword>
<evidence type="ECO:0000256" key="5">
    <source>
        <dbReference type="SAM" id="Coils"/>
    </source>
</evidence>
<dbReference type="Proteomes" id="UP000242310">
    <property type="component" value="Unassembled WGS sequence"/>
</dbReference>
<dbReference type="InterPro" id="IPR009078">
    <property type="entry name" value="Ferritin-like_SF"/>
</dbReference>
<dbReference type="PANTHER" id="PTHR30295:SF0">
    <property type="entry name" value="BACTERIOFERRITIN"/>
    <property type="match status" value="1"/>
</dbReference>
<keyword evidence="2" id="KW-0349">Heme</keyword>
<accession>A0A2P8HBJ5</accession>
<evidence type="ECO:0000256" key="3">
    <source>
        <dbReference type="ARBA" id="ARBA00022723"/>
    </source>
</evidence>
<dbReference type="CDD" id="cd00657">
    <property type="entry name" value="Ferritin_like"/>
    <property type="match status" value="1"/>
</dbReference>
<dbReference type="InterPro" id="IPR012347">
    <property type="entry name" value="Ferritin-like"/>
</dbReference>
<dbReference type="SUPFAM" id="SSF47240">
    <property type="entry name" value="Ferritin-like"/>
    <property type="match status" value="1"/>
</dbReference>
<name>A0A2P8HBJ5_9BACI</name>
<keyword evidence="4" id="KW-0408">Iron</keyword>
<keyword evidence="3" id="KW-0479">Metal-binding</keyword>
<dbReference type="GO" id="GO:0020037">
    <property type="term" value="F:heme binding"/>
    <property type="evidence" value="ECO:0007669"/>
    <property type="project" value="TreeGrafter"/>
</dbReference>
<dbReference type="PROSITE" id="PS50905">
    <property type="entry name" value="FERRITIN_LIKE"/>
    <property type="match status" value="1"/>
</dbReference>
<dbReference type="OrthoDB" id="9792238at2"/>
<dbReference type="Pfam" id="PF00210">
    <property type="entry name" value="Ferritin"/>
    <property type="match status" value="1"/>
</dbReference>
<sequence length="144" mass="16519">MDAKTKELIDGLNEDLANEYGAVIMYNHYASVVEGLYRQVLKPFFESEVPDELQHAQYLAEKIKILGGTPTTQPVEVSNPSTVKEMLENARQSEIDTIKRYKERLKLAEELGMVELQVKMEDMIADETGHMEDMERLLQDARLE</sequence>
<dbReference type="Gene3D" id="1.20.1260.10">
    <property type="match status" value="1"/>
</dbReference>
<evidence type="ECO:0000313" key="8">
    <source>
        <dbReference type="Proteomes" id="UP000242310"/>
    </source>
</evidence>
<proteinExistence type="predicted"/>
<dbReference type="PANTHER" id="PTHR30295">
    <property type="entry name" value="BACTERIOFERRITIN"/>
    <property type="match status" value="1"/>
</dbReference>
<evidence type="ECO:0000256" key="2">
    <source>
        <dbReference type="ARBA" id="ARBA00022617"/>
    </source>
</evidence>
<comment type="caution">
    <text evidence="7">The sequence shown here is derived from an EMBL/GenBank/DDBJ whole genome shotgun (WGS) entry which is preliminary data.</text>
</comment>
<gene>
    <name evidence="7" type="ORF">B0H94_11058</name>
</gene>
<dbReference type="InterPro" id="IPR008331">
    <property type="entry name" value="Ferritin_DPS_dom"/>
</dbReference>
<evidence type="ECO:0000313" key="7">
    <source>
        <dbReference type="EMBL" id="PSL43582.1"/>
    </source>
</evidence>
<evidence type="ECO:0000256" key="4">
    <source>
        <dbReference type="ARBA" id="ARBA00023004"/>
    </source>
</evidence>
<dbReference type="InterPro" id="IPR009040">
    <property type="entry name" value="Ferritin-like_diiron"/>
</dbReference>
<dbReference type="GO" id="GO:0004322">
    <property type="term" value="F:ferroxidase activity"/>
    <property type="evidence" value="ECO:0007669"/>
    <property type="project" value="TreeGrafter"/>
</dbReference>
<dbReference type="PRINTS" id="PR00601">
    <property type="entry name" value="BACFERRITIN"/>
</dbReference>
<dbReference type="RefSeq" id="WP_106589249.1">
    <property type="nucleotide sequence ID" value="NZ_PYAV01000010.1"/>
</dbReference>
<reference evidence="7 8" key="1">
    <citation type="submission" date="2018-03" db="EMBL/GenBank/DDBJ databases">
        <title>Genomic Encyclopedia of Type Strains, Phase III (KMG-III): the genomes of soil and plant-associated and newly described type strains.</title>
        <authorList>
            <person name="Whitman W."/>
        </authorList>
    </citation>
    <scope>NUCLEOTIDE SEQUENCE [LARGE SCALE GENOMIC DNA]</scope>
    <source>
        <strain evidence="7 8">CGMCC 1.07653</strain>
    </source>
</reference>
<organism evidence="7 8">
    <name type="scientific">Salsuginibacillus halophilus</name>
    <dbReference type="NCBI Taxonomy" id="517424"/>
    <lineage>
        <taxon>Bacteria</taxon>
        <taxon>Bacillati</taxon>
        <taxon>Bacillota</taxon>
        <taxon>Bacilli</taxon>
        <taxon>Bacillales</taxon>
        <taxon>Bacillaceae</taxon>
        <taxon>Salsuginibacillus</taxon>
    </lineage>
</organism>
<dbReference type="GO" id="GO:0006879">
    <property type="term" value="P:intracellular iron ion homeostasis"/>
    <property type="evidence" value="ECO:0007669"/>
    <property type="project" value="UniProtKB-KW"/>
</dbReference>
<protein>
    <submittedName>
        <fullName evidence="7">Bacterioferritin</fullName>
    </submittedName>
</protein>
<keyword evidence="5" id="KW-0175">Coiled coil</keyword>
<dbReference type="GO" id="GO:0005829">
    <property type="term" value="C:cytosol"/>
    <property type="evidence" value="ECO:0007669"/>
    <property type="project" value="TreeGrafter"/>
</dbReference>
<evidence type="ECO:0000256" key="1">
    <source>
        <dbReference type="ARBA" id="ARBA00022434"/>
    </source>
</evidence>
<dbReference type="GO" id="GO:0008199">
    <property type="term" value="F:ferric iron binding"/>
    <property type="evidence" value="ECO:0007669"/>
    <property type="project" value="InterPro"/>
</dbReference>
<dbReference type="InterPro" id="IPR002024">
    <property type="entry name" value="Bacterioferritin"/>
</dbReference>
<keyword evidence="8" id="KW-1185">Reference proteome</keyword>
<dbReference type="EMBL" id="PYAV01000010">
    <property type="protein sequence ID" value="PSL43582.1"/>
    <property type="molecule type" value="Genomic_DNA"/>
</dbReference>
<evidence type="ECO:0000259" key="6">
    <source>
        <dbReference type="PROSITE" id="PS50905"/>
    </source>
</evidence>
<dbReference type="AlphaFoldDB" id="A0A2P8HBJ5"/>
<dbReference type="GO" id="GO:0006826">
    <property type="term" value="P:iron ion transport"/>
    <property type="evidence" value="ECO:0007669"/>
    <property type="project" value="InterPro"/>
</dbReference>
<feature type="coiled-coil region" evidence="5">
    <location>
        <begin position="84"/>
        <end position="144"/>
    </location>
</feature>